<accession>V4B485</accession>
<organism evidence="1 2">
    <name type="scientific">Lottia gigantea</name>
    <name type="common">Giant owl limpet</name>
    <dbReference type="NCBI Taxonomy" id="225164"/>
    <lineage>
        <taxon>Eukaryota</taxon>
        <taxon>Metazoa</taxon>
        <taxon>Spiralia</taxon>
        <taxon>Lophotrochozoa</taxon>
        <taxon>Mollusca</taxon>
        <taxon>Gastropoda</taxon>
        <taxon>Patellogastropoda</taxon>
        <taxon>Lottioidea</taxon>
        <taxon>Lottiidae</taxon>
        <taxon>Lottia</taxon>
    </lineage>
</organism>
<dbReference type="HOGENOM" id="CLU_1215959_0_0_1"/>
<proteinExistence type="predicted"/>
<evidence type="ECO:0000313" key="1">
    <source>
        <dbReference type="EMBL" id="ESP05263.1"/>
    </source>
</evidence>
<evidence type="ECO:0000313" key="2">
    <source>
        <dbReference type="Proteomes" id="UP000030746"/>
    </source>
</evidence>
<dbReference type="AlphaFoldDB" id="V4B485"/>
<reference evidence="1 2" key="1">
    <citation type="journal article" date="2013" name="Nature">
        <title>Insights into bilaterian evolution from three spiralian genomes.</title>
        <authorList>
            <person name="Simakov O."/>
            <person name="Marletaz F."/>
            <person name="Cho S.J."/>
            <person name="Edsinger-Gonzales E."/>
            <person name="Havlak P."/>
            <person name="Hellsten U."/>
            <person name="Kuo D.H."/>
            <person name="Larsson T."/>
            <person name="Lv J."/>
            <person name="Arendt D."/>
            <person name="Savage R."/>
            <person name="Osoegawa K."/>
            <person name="de Jong P."/>
            <person name="Grimwood J."/>
            <person name="Chapman J.A."/>
            <person name="Shapiro H."/>
            <person name="Aerts A."/>
            <person name="Otillar R.P."/>
            <person name="Terry A.Y."/>
            <person name="Boore J.L."/>
            <person name="Grigoriev I.V."/>
            <person name="Lindberg D.R."/>
            <person name="Seaver E.C."/>
            <person name="Weisblat D.A."/>
            <person name="Putnam N.H."/>
            <person name="Rokhsar D.S."/>
        </authorList>
    </citation>
    <scope>NUCLEOTIDE SEQUENCE [LARGE SCALE GENOMIC DNA]</scope>
</reference>
<keyword evidence="2" id="KW-1185">Reference proteome</keyword>
<dbReference type="EMBL" id="KB199650">
    <property type="protein sequence ID" value="ESP05263.1"/>
    <property type="molecule type" value="Genomic_DNA"/>
</dbReference>
<dbReference type="Proteomes" id="UP000030746">
    <property type="component" value="Unassembled WGS sequence"/>
</dbReference>
<dbReference type="OrthoDB" id="6138349at2759"/>
<dbReference type="STRING" id="225164.V4B485"/>
<dbReference type="CTD" id="20235592"/>
<name>V4B485_LOTGI</name>
<dbReference type="KEGG" id="lgi:LOTGIDRAFT_152089"/>
<dbReference type="OMA" id="MMELNTN"/>
<protein>
    <submittedName>
        <fullName evidence="1">Uncharacterized protein</fullName>
    </submittedName>
</protein>
<dbReference type="GeneID" id="20235592"/>
<dbReference type="RefSeq" id="XP_009043808.1">
    <property type="nucleotide sequence ID" value="XM_009045560.1"/>
</dbReference>
<sequence length="228" mass="26474">MVYCFRSMKYRLCRQSLNTIFKSFILPLFDYADVIWDNCSEQDSNKLEQLQLDAIHTITGLVRGTSHAVLYRESGYTPLSERRKRHKIILFYKMINKLVPQYLSIFVPPTISLINPYPVRNQGNLRTIATNSTQYQVSFRPSAVELWNSQSEKVKLCETIATLKRSLSETDSKIPTYHYTGNRTTQILHCRLRHSKSDLNAHKFSMFISDDPRCPQGHPLENADHSMP</sequence>
<gene>
    <name evidence="1" type="ORF">LOTGIDRAFT_152089</name>
</gene>